<evidence type="ECO:0000256" key="1">
    <source>
        <dbReference type="SAM" id="Phobius"/>
    </source>
</evidence>
<feature type="transmembrane region" description="Helical" evidence="1">
    <location>
        <begin position="54"/>
        <end position="75"/>
    </location>
</feature>
<keyword evidence="3" id="KW-1185">Reference proteome</keyword>
<dbReference type="EMBL" id="JAHLZF010000001">
    <property type="protein sequence ID" value="MBU6079688.1"/>
    <property type="molecule type" value="Genomic_DNA"/>
</dbReference>
<dbReference type="RefSeq" id="WP_216686571.1">
    <property type="nucleotide sequence ID" value="NZ_CAUPKR010000001.1"/>
</dbReference>
<keyword evidence="1" id="KW-0812">Transmembrane</keyword>
<keyword evidence="1" id="KW-0472">Membrane</keyword>
<organism evidence="2 3">
    <name type="scientific">Allobacillus halotolerans</name>
    <dbReference type="NCBI Taxonomy" id="570278"/>
    <lineage>
        <taxon>Bacteria</taxon>
        <taxon>Bacillati</taxon>
        <taxon>Bacillota</taxon>
        <taxon>Bacilli</taxon>
        <taxon>Bacillales</taxon>
        <taxon>Bacillaceae</taxon>
        <taxon>Allobacillus</taxon>
    </lineage>
</organism>
<accession>A0ABS6GMJ6</accession>
<sequence length="179" mass="20899">MDKEKNKIIIDEISNWKKNQLLPEKYCNFLLALYTYGEGVEEEKQSMTSMKRQVFIGLDLLLLFLLLPTFIVITPLFSEQIIVQCIIFLIFIFILSLHWYYFNKAQSIFTHVVIVLFFMTALIGSTLIVYEWLGSGFWLNLLIVIQGMAWIAFGWINKVYYLVISGFVGILLFFALIVI</sequence>
<evidence type="ECO:0000313" key="2">
    <source>
        <dbReference type="EMBL" id="MBU6079688.1"/>
    </source>
</evidence>
<evidence type="ECO:0000313" key="3">
    <source>
        <dbReference type="Proteomes" id="UP000812672"/>
    </source>
</evidence>
<feature type="transmembrane region" description="Helical" evidence="1">
    <location>
        <begin position="108"/>
        <end position="130"/>
    </location>
</feature>
<comment type="caution">
    <text evidence="2">The sequence shown here is derived from an EMBL/GenBank/DDBJ whole genome shotgun (WGS) entry which is preliminary data.</text>
</comment>
<keyword evidence="1" id="KW-1133">Transmembrane helix</keyword>
<name>A0ABS6GMJ6_9BACI</name>
<gene>
    <name evidence="2" type="ORF">KQ486_01520</name>
</gene>
<feature type="transmembrane region" description="Helical" evidence="1">
    <location>
        <begin position="81"/>
        <end position="101"/>
    </location>
</feature>
<dbReference type="Proteomes" id="UP000812672">
    <property type="component" value="Unassembled WGS sequence"/>
</dbReference>
<proteinExistence type="predicted"/>
<feature type="transmembrane region" description="Helical" evidence="1">
    <location>
        <begin position="136"/>
        <end position="153"/>
    </location>
</feature>
<reference evidence="2 3" key="1">
    <citation type="journal article" date="2011" name="Int. J. Syst. Evol. Microbiol.">
        <title>Allobacillus halotolerans gen. nov., sp. nov. isolated from shrimp paste.</title>
        <authorList>
            <person name="Sheu S.Y."/>
            <person name="Arun A.B."/>
            <person name="Jiang S.R."/>
            <person name="Young C.C."/>
            <person name="Chen W.M."/>
        </authorList>
    </citation>
    <scope>NUCLEOTIDE SEQUENCE [LARGE SCALE GENOMIC DNA]</scope>
    <source>
        <strain evidence="2 3">LMG 24826</strain>
    </source>
</reference>
<feature type="transmembrane region" description="Helical" evidence="1">
    <location>
        <begin position="160"/>
        <end position="178"/>
    </location>
</feature>
<protein>
    <submittedName>
        <fullName evidence="2">Uncharacterized protein</fullName>
    </submittedName>
</protein>